<sequence>MKATCKCGKTWIQHGNRSGHCAKCHETFYGIVAFDNHFNRDDQGKPICLPVKELPPTLERRGWLADEEGQWHWADEKTTAQTWDEYKRLHPSPWHTVRALAKRREQPETPQPYPM</sequence>
<gene>
    <name evidence="2" type="ORF">CJ240_05655</name>
</gene>
<feature type="domain" description="Phage FDXHR zinc binding" evidence="1">
    <location>
        <begin position="4"/>
        <end position="43"/>
    </location>
</feature>
<protein>
    <recommendedName>
        <fullName evidence="1">Phage FDXHR zinc binding domain-containing protein</fullName>
    </recommendedName>
</protein>
<evidence type="ECO:0000313" key="3">
    <source>
        <dbReference type="Proteomes" id="UP000243201"/>
    </source>
</evidence>
<organism evidence="2 3">
    <name type="scientific">Varibaculum cambriense</name>
    <dbReference type="NCBI Taxonomy" id="184870"/>
    <lineage>
        <taxon>Bacteria</taxon>
        <taxon>Bacillati</taxon>
        <taxon>Actinomycetota</taxon>
        <taxon>Actinomycetes</taxon>
        <taxon>Actinomycetales</taxon>
        <taxon>Actinomycetaceae</taxon>
        <taxon>Varibaculum</taxon>
    </lineage>
</organism>
<dbReference type="RefSeq" id="WP_102184296.1">
    <property type="nucleotide sequence ID" value="NZ_PNGC01000002.1"/>
</dbReference>
<proteinExistence type="predicted"/>
<evidence type="ECO:0000259" key="1">
    <source>
        <dbReference type="Pfam" id="PF24071"/>
    </source>
</evidence>
<name>A0ABX4USE4_9ACTO</name>
<comment type="caution">
    <text evidence="2">The sequence shown here is derived from an EMBL/GenBank/DDBJ whole genome shotgun (WGS) entry which is preliminary data.</text>
</comment>
<accession>A0ABX4USE4</accession>
<dbReference type="EMBL" id="PNGC01000002">
    <property type="protein sequence ID" value="PMB89251.1"/>
    <property type="molecule type" value="Genomic_DNA"/>
</dbReference>
<dbReference type="Pfam" id="PF24071">
    <property type="entry name" value="Phage_zn_bind_3"/>
    <property type="match status" value="1"/>
</dbReference>
<keyword evidence="3" id="KW-1185">Reference proteome</keyword>
<dbReference type="Proteomes" id="UP000243201">
    <property type="component" value="Unassembled WGS sequence"/>
</dbReference>
<evidence type="ECO:0000313" key="2">
    <source>
        <dbReference type="EMBL" id="PMB89251.1"/>
    </source>
</evidence>
<reference evidence="2 3" key="1">
    <citation type="submission" date="2017-09" db="EMBL/GenBank/DDBJ databases">
        <title>Bacterial strain isolated from the female urinary microbiota.</title>
        <authorList>
            <person name="Thomas-White K."/>
            <person name="Kumar N."/>
            <person name="Forster S."/>
            <person name="Putonti C."/>
            <person name="Lawley T."/>
            <person name="Wolfe A.J."/>
        </authorList>
    </citation>
    <scope>NUCLEOTIDE SEQUENCE [LARGE SCALE GENOMIC DNA]</scope>
    <source>
        <strain evidence="2 3">UMB0744</strain>
    </source>
</reference>
<dbReference type="InterPro" id="IPR058158">
    <property type="entry name" value="Phage_zn-bd_3"/>
</dbReference>